<feature type="domain" description="Sporulation stage II protein D amidase enhancer LytB N-terminal" evidence="1">
    <location>
        <begin position="41"/>
        <end position="132"/>
    </location>
</feature>
<reference evidence="2 3" key="1">
    <citation type="submission" date="2018-03" db="EMBL/GenBank/DDBJ databases">
        <title>Genome sequence of Moorella humiferrea DSM 23265.</title>
        <authorList>
            <person name="Poehlein A."/>
            <person name="Daniel R."/>
        </authorList>
    </citation>
    <scope>NUCLEOTIDE SEQUENCE [LARGE SCALE GENOMIC DNA]</scope>
    <source>
        <strain evidence="2 3">DSM 23265</strain>
    </source>
</reference>
<organism evidence="2 3">
    <name type="scientific">Neomoorella humiferrea</name>
    <dbReference type="NCBI Taxonomy" id="676965"/>
    <lineage>
        <taxon>Bacteria</taxon>
        <taxon>Bacillati</taxon>
        <taxon>Bacillota</taxon>
        <taxon>Clostridia</taxon>
        <taxon>Neomoorellales</taxon>
        <taxon>Neomoorellaceae</taxon>
        <taxon>Neomoorella</taxon>
    </lineage>
</organism>
<accession>A0A2T0AUA0</accession>
<keyword evidence="3" id="KW-1185">Reference proteome</keyword>
<sequence>MRRKIGTLIATLLLLSAVLEGCRAPARRPAAEEPTISLYINQTGEVKRMKIEEYLPGVVAAEMEPTWPLNALAAQAILARTFTMKKIQEGGVKAHSTDASTSVEEFQAYDPTRVNDNVRRAVEMTRGQVIKYKGDYVNAWFYASGGPRTAASAVEGLNFNREPAPYIQSVPDPGMAITTPENKSWTATFTNAEIAAAVRKLTGQDPGPFTSVNIEAKGPSGRATKFKVGRLTVDAPALRLALGNDRLRSTLITGITADGGRVTFKGQGYGHGVGMSQWGARALAEQGKSPQEIIKYFFKDVELVKAW</sequence>
<dbReference type="Pfam" id="PF08486">
    <property type="entry name" value="SpoIID"/>
    <property type="match status" value="1"/>
</dbReference>
<evidence type="ECO:0000313" key="3">
    <source>
        <dbReference type="Proteomes" id="UP000238415"/>
    </source>
</evidence>
<gene>
    <name evidence="2" type="primary">lytB_1</name>
    <name evidence="2" type="ORF">MOHU_10370</name>
</gene>
<name>A0A2T0AUA0_9FIRM</name>
<dbReference type="NCBIfam" id="TIGR02669">
    <property type="entry name" value="SpoIID_LytB"/>
    <property type="match status" value="1"/>
</dbReference>
<dbReference type="EMBL" id="PVXM01000015">
    <property type="protein sequence ID" value="PRR73897.1"/>
    <property type="molecule type" value="Genomic_DNA"/>
</dbReference>
<proteinExistence type="predicted"/>
<dbReference type="InterPro" id="IPR013486">
    <property type="entry name" value="SpoIID/LytB"/>
</dbReference>
<dbReference type="InterPro" id="IPR013693">
    <property type="entry name" value="SpoIID/LytB_N"/>
</dbReference>
<dbReference type="RefSeq" id="WP_106005026.1">
    <property type="nucleotide sequence ID" value="NZ_CP136419.1"/>
</dbReference>
<comment type="caution">
    <text evidence="2">The sequence shown here is derived from an EMBL/GenBank/DDBJ whole genome shotgun (WGS) entry which is preliminary data.</text>
</comment>
<protein>
    <submittedName>
        <fullName evidence="2">Amidase enhancer</fullName>
    </submittedName>
</protein>
<evidence type="ECO:0000259" key="1">
    <source>
        <dbReference type="Pfam" id="PF08486"/>
    </source>
</evidence>
<dbReference type="GO" id="GO:0030435">
    <property type="term" value="P:sporulation resulting in formation of a cellular spore"/>
    <property type="evidence" value="ECO:0007669"/>
    <property type="project" value="InterPro"/>
</dbReference>
<evidence type="ECO:0000313" key="2">
    <source>
        <dbReference type="EMBL" id="PRR73897.1"/>
    </source>
</evidence>
<dbReference type="OrthoDB" id="9794671at2"/>
<dbReference type="Proteomes" id="UP000238415">
    <property type="component" value="Unassembled WGS sequence"/>
</dbReference>
<dbReference type="AlphaFoldDB" id="A0A2T0AUA0"/>